<comment type="caution">
    <text evidence="2">The sequence shown here is derived from an EMBL/GenBank/DDBJ whole genome shotgun (WGS) entry which is preliminary data.</text>
</comment>
<dbReference type="Proteomes" id="UP001500888">
    <property type="component" value="Unassembled WGS sequence"/>
</dbReference>
<proteinExistence type="predicted"/>
<accession>A0ABP7IF63</accession>
<evidence type="ECO:0000259" key="1">
    <source>
        <dbReference type="Pfam" id="PF04389"/>
    </source>
</evidence>
<dbReference type="RefSeq" id="WP_344942553.1">
    <property type="nucleotide sequence ID" value="NZ_BAAAZR010000009.1"/>
</dbReference>
<dbReference type="SUPFAM" id="SSF53187">
    <property type="entry name" value="Zn-dependent exopeptidases"/>
    <property type="match status" value="1"/>
</dbReference>
<sequence length="620" mass="65417">MSVKAVAEHLHSSFDTASAMADVAALCEFDRYQASDGIMAAAEYVADRAEKAGLADVRLLRFPADGNRRWWTFRAPSSWTPIRGELSSVAAHPARPFTLAAYPAQPFTLAAHSAPTGPAGVDMPVVRISAADPAPLRGALAVHDDPLLPLPRALALAERHGALGVVTDQVSAEGGIGRVELRAGTPLFAFAVGHGQLADLLARGHAHVTVTARESAPMPVVTAVLPGEEEAETLLCAHLCHPRPSANDNASGVAALLGTAGVLSGTRRRRGIRFVWGPEFTGMAAYLHDVASAPPIAAVNLDMAGEDQRLCGGPLIVERGPDHLPGFVSALAEHVVALIPQAARSYTGAVACDTWAWRATPFVGASDHSLLVDRSVGCPTVTLGHWPDRFNHSSADTLDKVDPGELRRTATIAGATAAVLSAATAADRPELERIATRWAAARLLECLPGQDATGTPAHPRELLRHRTHVALAALAWIDELCGDRGRPEAGRWIEDLSAHIGGLLPGPPPEPAGTPAVVCRTWPGPFNLRGLAEAARPPGREWIDARLAEDRSRGYALMLALAHGIDGTRDHRAVARYAELTSGIPVDPDFARGFLDVLVEAGWARESATTDRGDDAPPHA</sequence>
<dbReference type="EMBL" id="BAAAZR010000009">
    <property type="protein sequence ID" value="GAA3816930.1"/>
    <property type="molecule type" value="Genomic_DNA"/>
</dbReference>
<protein>
    <recommendedName>
        <fullName evidence="1">Peptidase M28 domain-containing protein</fullName>
    </recommendedName>
</protein>
<dbReference type="Pfam" id="PF04389">
    <property type="entry name" value="Peptidase_M28"/>
    <property type="match status" value="1"/>
</dbReference>
<evidence type="ECO:0000313" key="3">
    <source>
        <dbReference type="Proteomes" id="UP001500888"/>
    </source>
</evidence>
<gene>
    <name evidence="2" type="ORF">GCM10022226_41990</name>
</gene>
<reference evidence="3" key="1">
    <citation type="journal article" date="2019" name="Int. J. Syst. Evol. Microbiol.">
        <title>The Global Catalogue of Microorganisms (GCM) 10K type strain sequencing project: providing services to taxonomists for standard genome sequencing and annotation.</title>
        <authorList>
            <consortium name="The Broad Institute Genomics Platform"/>
            <consortium name="The Broad Institute Genome Sequencing Center for Infectious Disease"/>
            <person name="Wu L."/>
            <person name="Ma J."/>
        </authorList>
    </citation>
    <scope>NUCLEOTIDE SEQUENCE [LARGE SCALE GENOMIC DNA]</scope>
    <source>
        <strain evidence="3">JCM 16908</strain>
    </source>
</reference>
<keyword evidence="3" id="KW-1185">Reference proteome</keyword>
<evidence type="ECO:0000313" key="2">
    <source>
        <dbReference type="EMBL" id="GAA3816930.1"/>
    </source>
</evidence>
<organism evidence="2 3">
    <name type="scientific">Sphaerisporangium flaviroseum</name>
    <dbReference type="NCBI Taxonomy" id="509199"/>
    <lineage>
        <taxon>Bacteria</taxon>
        <taxon>Bacillati</taxon>
        <taxon>Actinomycetota</taxon>
        <taxon>Actinomycetes</taxon>
        <taxon>Streptosporangiales</taxon>
        <taxon>Streptosporangiaceae</taxon>
        <taxon>Sphaerisporangium</taxon>
    </lineage>
</organism>
<dbReference type="Gene3D" id="3.40.630.10">
    <property type="entry name" value="Zn peptidases"/>
    <property type="match status" value="1"/>
</dbReference>
<dbReference type="InterPro" id="IPR007484">
    <property type="entry name" value="Peptidase_M28"/>
</dbReference>
<feature type="domain" description="Peptidase M28" evidence="1">
    <location>
        <begin position="221"/>
        <end position="414"/>
    </location>
</feature>
<name>A0ABP7IF63_9ACTN</name>